<comment type="caution">
    <text evidence="2">The sequence shown here is derived from an EMBL/GenBank/DDBJ whole genome shotgun (WGS) entry which is preliminary data.</text>
</comment>
<evidence type="ECO:0000313" key="3">
    <source>
        <dbReference type="Proteomes" id="UP000822184"/>
    </source>
</evidence>
<dbReference type="AlphaFoldDB" id="A0AAE5H806"/>
<dbReference type="EMBL" id="JABTDW010000001">
    <property type="protein sequence ID" value="NSB15807.1"/>
    <property type="molecule type" value="Genomic_DNA"/>
</dbReference>
<reference evidence="2" key="1">
    <citation type="submission" date="2020-06" db="EMBL/GenBank/DDBJ databases">
        <title>Genomic insights into acetone-butanol-ethanol (ABE) fermentation by sequencing solventogenic clostridia strains.</title>
        <authorList>
            <person name="Brown S."/>
        </authorList>
    </citation>
    <scope>NUCLEOTIDE SEQUENCE</scope>
    <source>
        <strain evidence="2">DJ123</strain>
    </source>
</reference>
<keyword evidence="1" id="KW-1133">Transmembrane helix</keyword>
<gene>
    <name evidence="2" type="ORF">BCD95_004066</name>
</gene>
<keyword evidence="1" id="KW-0472">Membrane</keyword>
<proteinExistence type="predicted"/>
<feature type="transmembrane region" description="Helical" evidence="1">
    <location>
        <begin position="30"/>
        <end position="50"/>
    </location>
</feature>
<protein>
    <submittedName>
        <fullName evidence="2">Uncharacterized protein</fullName>
    </submittedName>
</protein>
<evidence type="ECO:0000256" key="1">
    <source>
        <dbReference type="SAM" id="Phobius"/>
    </source>
</evidence>
<name>A0AAE5H806_CLOBE</name>
<keyword evidence="1" id="KW-0812">Transmembrane</keyword>
<organism evidence="2 3">
    <name type="scientific">Clostridium beijerinckii</name>
    <name type="common">Clostridium MP</name>
    <dbReference type="NCBI Taxonomy" id="1520"/>
    <lineage>
        <taxon>Bacteria</taxon>
        <taxon>Bacillati</taxon>
        <taxon>Bacillota</taxon>
        <taxon>Clostridia</taxon>
        <taxon>Eubacteriales</taxon>
        <taxon>Clostridiaceae</taxon>
        <taxon>Clostridium</taxon>
    </lineage>
</organism>
<dbReference type="RefSeq" id="WP_077855821.1">
    <property type="nucleotide sequence ID" value="NZ_JABTDW010000001.1"/>
</dbReference>
<sequence>MGKQIEMMSKEEWMASKGKIKKSKKLRGGIIYYLKITAIIFVLFLAFLGWRKEDIETTERKDQEEQQVQAKIKRDNIQTNAITYSKMTVQDLLKSPSTAKFPSSAFQGEEYKEFLLKDEPDNQTWYIQSYVDSQNSFGAIVRSKWAVKIQVYEDERYKILDVDIK</sequence>
<accession>A0AAE5H806</accession>
<dbReference type="Proteomes" id="UP000822184">
    <property type="component" value="Unassembled WGS sequence"/>
</dbReference>
<evidence type="ECO:0000313" key="2">
    <source>
        <dbReference type="EMBL" id="NSB15807.1"/>
    </source>
</evidence>